<keyword evidence="1" id="KW-1133">Transmembrane helix</keyword>
<dbReference type="Proteomes" id="UP000201461">
    <property type="component" value="Segment"/>
</dbReference>
<evidence type="ECO:0000313" key="3">
    <source>
        <dbReference type="Proteomes" id="UP000201461"/>
    </source>
</evidence>
<dbReference type="KEGG" id="vg:15926547"/>
<keyword evidence="3" id="KW-1185">Reference proteome</keyword>
<sequence>MSNFVRTTEDMCRDFRAELNQAACSSSDYYLVQLYAAFLTFGFACQIAIFIAFYVAFCIPTTALARLFGIK</sequence>
<keyword evidence="1" id="KW-0472">Membrane</keyword>
<organism evidence="2 3">
    <name type="scientific">Vibrio phage nt-1</name>
    <dbReference type="NCBI Taxonomy" id="115992"/>
    <lineage>
        <taxon>Viruses</taxon>
        <taxon>Duplodnaviria</taxon>
        <taxon>Heunggongvirae</taxon>
        <taxon>Uroviricota</taxon>
        <taxon>Caudoviricetes</taxon>
        <taxon>Pantevenvirales</taxon>
        <taxon>Straboviridae</taxon>
        <taxon>Mylasvirus</taxon>
        <taxon>Mylasvirus persius</taxon>
    </lineage>
</organism>
<dbReference type="RefSeq" id="YP_008125245.2">
    <property type="nucleotide sequence ID" value="NC_021529.2"/>
</dbReference>
<name>R9TEC6_9CAUD</name>
<dbReference type="GeneID" id="15926547"/>
<feature type="transmembrane region" description="Helical" evidence="1">
    <location>
        <begin position="35"/>
        <end position="57"/>
    </location>
</feature>
<accession>R9TEC6</accession>
<evidence type="ECO:0000256" key="1">
    <source>
        <dbReference type="SAM" id="Phobius"/>
    </source>
</evidence>
<keyword evidence="1" id="KW-0812">Transmembrane</keyword>
<protein>
    <submittedName>
        <fullName evidence="2">Uncharacterized protein</fullName>
    </submittedName>
</protein>
<gene>
    <name evidence="2" type="ORF">VPFG_00094</name>
</gene>
<reference evidence="2 3" key="1">
    <citation type="journal article" date="2014" name="Genome Biol. Evol.">
        <title>Composite Conserved Promoter-Terminator Motifs (PeSLs) that Mediate Modular Shuffling in the Diverse T4-Like Myoviruses.</title>
        <authorList>
            <person name="Comeau A.M."/>
            <person name="Arbiol C."/>
            <person name="Krisch H.M."/>
        </authorList>
    </citation>
    <scope>NUCLEOTIDE SEQUENCE [LARGE SCALE GENOMIC DNA]</scope>
</reference>
<dbReference type="OrthoDB" id="26963at10239"/>
<proteinExistence type="predicted"/>
<evidence type="ECO:0000313" key="2">
    <source>
        <dbReference type="EMBL" id="AGN30096.2"/>
    </source>
</evidence>
<dbReference type="EMBL" id="HQ317393">
    <property type="protein sequence ID" value="AGN30096.2"/>
    <property type="molecule type" value="Genomic_DNA"/>
</dbReference>